<feature type="disulfide bond" evidence="7">
    <location>
        <begin position="279"/>
        <end position="293"/>
    </location>
</feature>
<sequence>MEFSIKNSLLLFISASLIFFTSGIQAQSHNFEEHRIEKAIWCTVSQEEFYKCGNLTRQLERDRQLFDDDYLAINCTLVFDMDDCIAAIDQERAHLMTLDGGQVFAAGRYNSLVPIMQETYEGDVKAYHAVAVVKKGTLPEVRSIRDLRGKKACFSYVGSLAGWTVPIHELQKRGGMQIVDCNNHVKSAIEFFGPSCAVNSLVNKNNPIGDNSDKLCQLCIGKIPGGRCSGTDPYAGFEGAFRCLVEAGDVAFLRHNTVDEMVKSKSFRSLTADTFELLCTDGTRAPLSEYRSCSWGKVPSHAVVTSSARTSEERRQYQRFLTKLVEFYSVKRTNSSLNGNTDTNSYNNNNYDRNYNRYDQTTQRYITGRNWEDRQRFESQNPYDQDENYMNQTKYEQFELFDSYRYGKKVDLMFSDNTHSLALIKEDDQLHTTYLGDSLNIIMEVRQCPVGRMTLCVTSDAEYDKCIKMRTALKAQLVKPEMICYKAHSHINCMQAIQSGTADVTVLDASDVYTAGLRYNLIPFISEIYNLPTPEYYVVAVAKEEDPDTELTYLKGKYTCHSGVNTAAGWVYPMAYLVSNGWMRPYGCDSMRAAAEYFTKSCLPGALSSEYNTGVPYDNLCDLCHGASFRYCRRDASEDYYGNTGAFRCLVEGGGHVAFVKHTTVLENTGGKRTEWWARDALPDDYELLCPDGTRAEVQEYERCNLGKVKANAIVTRGGDAYNETQINAFINLFVYAQQYYGRKEHDDFGFSMFYSPDPYHDLIFQDATRQLQVIDKRERYFSDYVGPDFMRAKRITDCHAGAFSISSFSHISNTLLLTSLTIFTSYLIQRFI</sequence>
<evidence type="ECO:0000256" key="6">
    <source>
        <dbReference type="PIRSR" id="PIRSR002549-3"/>
    </source>
</evidence>
<dbReference type="InterPro" id="IPR016357">
    <property type="entry name" value="Transferrin"/>
</dbReference>
<dbReference type="GO" id="GO:0046872">
    <property type="term" value="F:metal ion binding"/>
    <property type="evidence" value="ECO:0007669"/>
    <property type="project" value="UniProtKB-KW"/>
</dbReference>
<dbReference type="GO" id="GO:0005886">
    <property type="term" value="C:plasma membrane"/>
    <property type="evidence" value="ECO:0007669"/>
    <property type="project" value="TreeGrafter"/>
</dbReference>
<feature type="disulfide bond" evidence="7">
    <location>
        <begin position="690"/>
        <end position="704"/>
    </location>
</feature>
<evidence type="ECO:0000256" key="5">
    <source>
        <dbReference type="PIRSR" id="PIRSR002549-2"/>
    </source>
</evidence>
<dbReference type="PIRSF" id="PIRSF002549">
    <property type="entry name" value="Transferrin"/>
    <property type="match status" value="1"/>
</dbReference>
<dbReference type="CDD" id="cd13529">
    <property type="entry name" value="PBP2_transferrin"/>
    <property type="match status" value="2"/>
</dbReference>
<feature type="chain" id="PRO_5016416593" evidence="8">
    <location>
        <begin position="27"/>
        <end position="833"/>
    </location>
</feature>
<keyword evidence="4 7" id="KW-1015">Disulfide bond</keyword>
<protein>
    <submittedName>
        <fullName evidence="10">CSON000095 protein</fullName>
    </submittedName>
</protein>
<feature type="binding site" evidence="6">
    <location>
        <position position="99"/>
    </location>
    <ligand>
        <name>Fe(3+)</name>
        <dbReference type="ChEBI" id="CHEBI:29034"/>
        <label>1</label>
    </ligand>
</feature>
<comment type="subcellular location">
    <subcellularLocation>
        <location evidence="1">Secreted</location>
    </subcellularLocation>
</comment>
<evidence type="ECO:0000256" key="4">
    <source>
        <dbReference type="ARBA" id="ARBA00023157"/>
    </source>
</evidence>
<reference evidence="10" key="1">
    <citation type="submission" date="2018-07" db="EMBL/GenBank/DDBJ databases">
        <authorList>
            <person name="Quirk P.G."/>
            <person name="Krulwich T.A."/>
        </authorList>
    </citation>
    <scope>NUCLEOTIDE SEQUENCE</scope>
</reference>
<dbReference type="PROSITE" id="PS51408">
    <property type="entry name" value="TRANSFERRIN_LIKE_4"/>
    <property type="match status" value="2"/>
</dbReference>
<feature type="binding site" evidence="6">
    <location>
        <position position="536"/>
    </location>
    <ligand>
        <name>Fe(3+)</name>
        <dbReference type="ChEBI" id="CHEBI:29034"/>
        <label>1</label>
    </ligand>
</feature>
<dbReference type="GO" id="GO:0055037">
    <property type="term" value="C:recycling endosome"/>
    <property type="evidence" value="ECO:0007669"/>
    <property type="project" value="TreeGrafter"/>
</dbReference>
<feature type="disulfide bond" evidence="7">
    <location>
        <begin position="588"/>
        <end position="799"/>
    </location>
</feature>
<dbReference type="GO" id="GO:0005615">
    <property type="term" value="C:extracellular space"/>
    <property type="evidence" value="ECO:0007669"/>
    <property type="project" value="InterPro"/>
</dbReference>
<feature type="disulfide bond" evidence="7">
    <location>
        <begin position="456"/>
        <end position="493"/>
    </location>
</feature>
<dbReference type="OMA" id="DEWSINS"/>
<evidence type="ECO:0000259" key="9">
    <source>
        <dbReference type="PROSITE" id="PS51408"/>
    </source>
</evidence>
<feature type="signal peptide" evidence="8">
    <location>
        <begin position="1"/>
        <end position="26"/>
    </location>
</feature>
<dbReference type="FunFam" id="3.40.190.10:FF:000095">
    <property type="entry name" value="Lactotransferrin"/>
    <property type="match status" value="1"/>
</dbReference>
<feature type="binding site" evidence="5">
    <location>
        <position position="161"/>
    </location>
    <ligand>
        <name>hydrogencarbonate</name>
        <dbReference type="ChEBI" id="CHEBI:17544"/>
        <label>1</label>
    </ligand>
</feature>
<dbReference type="GO" id="GO:0005769">
    <property type="term" value="C:early endosome"/>
    <property type="evidence" value="ECO:0007669"/>
    <property type="project" value="TreeGrafter"/>
</dbReference>
<dbReference type="PANTHER" id="PTHR11485">
    <property type="entry name" value="TRANSFERRIN"/>
    <property type="match status" value="1"/>
</dbReference>
<feature type="disulfide bond" evidence="7">
    <location>
        <begin position="560"/>
        <end position="649"/>
    </location>
</feature>
<name>A0A336LQ04_CULSO</name>
<dbReference type="Gene3D" id="3.40.190.10">
    <property type="entry name" value="Periplasmic binding protein-like II"/>
    <property type="match status" value="5"/>
</dbReference>
<evidence type="ECO:0000256" key="1">
    <source>
        <dbReference type="ARBA" id="ARBA00004613"/>
    </source>
</evidence>
<feature type="binding site" evidence="6">
    <location>
        <position position="301"/>
    </location>
    <ligand>
        <name>Fe(3+)</name>
        <dbReference type="ChEBI" id="CHEBI:29034"/>
        <label>1</label>
    </ligand>
</feature>
<keyword evidence="3" id="KW-0677">Repeat</keyword>
<feature type="disulfide bond" evidence="7">
    <location>
        <begin position="153"/>
        <end position="243"/>
    </location>
</feature>
<evidence type="ECO:0000256" key="8">
    <source>
        <dbReference type="SAM" id="SignalP"/>
    </source>
</evidence>
<dbReference type="EMBL" id="UFQT01000100">
    <property type="protein sequence ID" value="SSX19905.1"/>
    <property type="molecule type" value="Genomic_DNA"/>
</dbReference>
<dbReference type="PANTHER" id="PTHR11485:SF29">
    <property type="entry name" value="TRANSFERRIN 2"/>
    <property type="match status" value="1"/>
</dbReference>
<dbReference type="InterPro" id="IPR018195">
    <property type="entry name" value="Transferrin_Fe_BS"/>
</dbReference>
<accession>A0A336LQ04</accession>
<dbReference type="Pfam" id="PF00405">
    <property type="entry name" value="Transferrin"/>
    <property type="match status" value="2"/>
</dbReference>
<dbReference type="VEuPathDB" id="VectorBase:CSON000095"/>
<evidence type="ECO:0000313" key="10">
    <source>
        <dbReference type="EMBL" id="SSX19905.1"/>
    </source>
</evidence>
<keyword evidence="2" id="KW-0964">Secreted</keyword>
<feature type="disulfide bond" evidence="7">
    <location>
        <begin position="602"/>
        <end position="624"/>
    </location>
</feature>
<keyword evidence="6" id="KW-0408">Iron</keyword>
<feature type="domain" description="Transferrin-like" evidence="9">
    <location>
        <begin position="453"/>
        <end position="799"/>
    </location>
</feature>
<feature type="binding site" evidence="6">
    <location>
        <position position="127"/>
    </location>
    <ligand>
        <name>Fe(3+)</name>
        <dbReference type="ChEBI" id="CHEBI:29034"/>
        <label>1</label>
    </ligand>
</feature>
<feature type="disulfide bond" evidence="7">
    <location>
        <begin position="621"/>
        <end position="632"/>
    </location>
</feature>
<feature type="binding site" evidence="5">
    <location>
        <position position="568"/>
    </location>
    <ligand>
        <name>hydrogencarbonate</name>
        <dbReference type="ChEBI" id="CHEBI:17544"/>
        <label>1</label>
    </ligand>
</feature>
<feature type="binding site" evidence="6">
    <location>
        <position position="508"/>
    </location>
    <ligand>
        <name>Fe(3+)</name>
        <dbReference type="ChEBI" id="CHEBI:29034"/>
        <label>1</label>
    </ligand>
</feature>
<proteinExistence type="predicted"/>
<feature type="disulfide bond" evidence="7">
    <location>
        <begin position="466"/>
        <end position="484"/>
    </location>
</feature>
<dbReference type="PRINTS" id="PR00422">
    <property type="entry name" value="TRANSFERRIN"/>
</dbReference>
<evidence type="ECO:0000256" key="2">
    <source>
        <dbReference type="ARBA" id="ARBA00022525"/>
    </source>
</evidence>
<feature type="domain" description="Transferrin-like" evidence="9">
    <location>
        <begin position="39"/>
        <end position="379"/>
    </location>
</feature>
<feature type="binding site" evidence="5">
    <location>
        <position position="569"/>
    </location>
    <ligand>
        <name>hydrogencarbonate</name>
        <dbReference type="ChEBI" id="CHEBI:17544"/>
        <label>1</label>
    </ligand>
</feature>
<dbReference type="SUPFAM" id="SSF53850">
    <property type="entry name" value="Periplasmic binding protein-like II"/>
    <property type="match status" value="2"/>
</dbReference>
<gene>
    <name evidence="10" type="primary">CSON000095</name>
</gene>
<evidence type="ECO:0000256" key="7">
    <source>
        <dbReference type="PIRSR" id="PIRSR002549-4"/>
    </source>
</evidence>
<keyword evidence="8" id="KW-0732">Signal</keyword>
<organism evidence="10">
    <name type="scientific">Culicoides sonorensis</name>
    <name type="common">Biting midge</name>
    <dbReference type="NCBI Taxonomy" id="179676"/>
    <lineage>
        <taxon>Eukaryota</taxon>
        <taxon>Metazoa</taxon>
        <taxon>Ecdysozoa</taxon>
        <taxon>Arthropoda</taxon>
        <taxon>Hexapoda</taxon>
        <taxon>Insecta</taxon>
        <taxon>Pterygota</taxon>
        <taxon>Neoptera</taxon>
        <taxon>Endopterygota</taxon>
        <taxon>Diptera</taxon>
        <taxon>Nematocera</taxon>
        <taxon>Chironomoidea</taxon>
        <taxon>Ceratopogonidae</taxon>
        <taxon>Ceratopogoninae</taxon>
        <taxon>Culicoides</taxon>
        <taxon>Monoculicoides</taxon>
    </lineage>
</organism>
<dbReference type="SMART" id="SM00094">
    <property type="entry name" value="TR_FER"/>
    <property type="match status" value="2"/>
</dbReference>
<evidence type="ECO:0000256" key="3">
    <source>
        <dbReference type="ARBA" id="ARBA00022737"/>
    </source>
</evidence>
<feature type="disulfide bond" evidence="7">
    <location>
        <begin position="42"/>
        <end position="84"/>
    </location>
</feature>
<keyword evidence="6" id="KW-0479">Metal-binding</keyword>
<dbReference type="PROSITE" id="PS00205">
    <property type="entry name" value="TRANSFERRIN_LIKE_1"/>
    <property type="match status" value="1"/>
</dbReference>
<feature type="disulfide bond" evidence="7">
    <location>
        <begin position="52"/>
        <end position="75"/>
    </location>
</feature>
<dbReference type="InterPro" id="IPR001156">
    <property type="entry name" value="Transferrin-like_dom"/>
</dbReference>
<feature type="disulfide bond" evidence="7">
    <location>
        <begin position="196"/>
        <end position="219"/>
    </location>
</feature>
<dbReference type="GO" id="GO:0006826">
    <property type="term" value="P:iron ion transport"/>
    <property type="evidence" value="ECO:0007669"/>
    <property type="project" value="TreeGrafter"/>
</dbReference>
<feature type="binding site" evidence="5">
    <location>
        <position position="162"/>
    </location>
    <ligand>
        <name>hydrogencarbonate</name>
        <dbReference type="ChEBI" id="CHEBI:17544"/>
        <label>1</label>
    </ligand>
</feature>
<dbReference type="AlphaFoldDB" id="A0A336LQ04"/>